<dbReference type="Proteomes" id="UP000555393">
    <property type="component" value="Unassembled WGS sequence"/>
</dbReference>
<evidence type="ECO:0000256" key="1">
    <source>
        <dbReference type="ARBA" id="ARBA00009437"/>
    </source>
</evidence>
<dbReference type="Pfam" id="PF00126">
    <property type="entry name" value="HTH_1"/>
    <property type="match status" value="1"/>
</dbReference>
<dbReference type="CDD" id="cd05466">
    <property type="entry name" value="PBP2_LTTR_substrate"/>
    <property type="match status" value="1"/>
</dbReference>
<dbReference type="PANTHER" id="PTHR30126">
    <property type="entry name" value="HTH-TYPE TRANSCRIPTIONAL REGULATOR"/>
    <property type="match status" value="1"/>
</dbReference>
<organism evidence="6 7">
    <name type="scientific">Paenochrobactrum gallinarii</name>
    <dbReference type="NCBI Taxonomy" id="643673"/>
    <lineage>
        <taxon>Bacteria</taxon>
        <taxon>Pseudomonadati</taxon>
        <taxon>Pseudomonadota</taxon>
        <taxon>Alphaproteobacteria</taxon>
        <taxon>Hyphomicrobiales</taxon>
        <taxon>Brucellaceae</taxon>
        <taxon>Paenochrobactrum</taxon>
    </lineage>
</organism>
<dbReference type="SUPFAM" id="SSF53850">
    <property type="entry name" value="Periplasmic binding protein-like II"/>
    <property type="match status" value="1"/>
</dbReference>
<dbReference type="InterPro" id="IPR036388">
    <property type="entry name" value="WH-like_DNA-bd_sf"/>
</dbReference>
<evidence type="ECO:0000256" key="2">
    <source>
        <dbReference type="ARBA" id="ARBA00023015"/>
    </source>
</evidence>
<name>A0A841LV53_9HYPH</name>
<comment type="similarity">
    <text evidence="1">Belongs to the LysR transcriptional regulatory family.</text>
</comment>
<dbReference type="Gene3D" id="3.40.190.10">
    <property type="entry name" value="Periplasmic binding protein-like II"/>
    <property type="match status" value="2"/>
</dbReference>
<dbReference type="GO" id="GO:0003700">
    <property type="term" value="F:DNA-binding transcription factor activity"/>
    <property type="evidence" value="ECO:0007669"/>
    <property type="project" value="InterPro"/>
</dbReference>
<accession>A0A841LV53</accession>
<keyword evidence="4" id="KW-0804">Transcription</keyword>
<gene>
    <name evidence="6" type="ORF">FHS77_001281</name>
</gene>
<dbReference type="RefSeq" id="WP_184221433.1">
    <property type="nucleotide sequence ID" value="NZ_JACIIU010000004.1"/>
</dbReference>
<feature type="domain" description="HTH lysR-type" evidence="5">
    <location>
        <begin position="1"/>
        <end position="58"/>
    </location>
</feature>
<dbReference type="Gene3D" id="1.10.10.10">
    <property type="entry name" value="Winged helix-like DNA-binding domain superfamily/Winged helix DNA-binding domain"/>
    <property type="match status" value="1"/>
</dbReference>
<dbReference type="AlphaFoldDB" id="A0A841LV53"/>
<dbReference type="InterPro" id="IPR036390">
    <property type="entry name" value="WH_DNA-bd_sf"/>
</dbReference>
<evidence type="ECO:0000313" key="6">
    <source>
        <dbReference type="EMBL" id="MBB6260740.1"/>
    </source>
</evidence>
<sequence length="298" mass="33641">MELKWLEDFTVLASTSSFTRASELRHVTQSAFSRRIKQLEIWLGVTLVNRATFPAELTKEGKAFLPVAQETLRNFYRTRAALQPNGDELKIVSFSGLQTLTVTFFPIWLQKLQEQMGPIQSRLCPDRGGIEENVETLSDGEADFLLTYAHENVPFHLDTSHYAYHILGEERLLPVSAPHPDGFLLDKAMADGTELAFLSYGDTSFFGTALEKQFTQVPDFKRRVVHENTMSVGLKAMALAGWGVAWLPESLIAAELANGQLVLASNDEQWQITSEIRIYRHLKTLSPRAETLWQNVIK</sequence>
<dbReference type="SUPFAM" id="SSF46785">
    <property type="entry name" value="Winged helix' DNA-binding domain"/>
    <property type="match status" value="1"/>
</dbReference>
<dbReference type="InterPro" id="IPR005119">
    <property type="entry name" value="LysR_subst-bd"/>
</dbReference>
<keyword evidence="2" id="KW-0805">Transcription regulation</keyword>
<dbReference type="InterPro" id="IPR000847">
    <property type="entry name" value="LysR_HTH_N"/>
</dbReference>
<evidence type="ECO:0000256" key="4">
    <source>
        <dbReference type="ARBA" id="ARBA00023163"/>
    </source>
</evidence>
<dbReference type="Pfam" id="PF03466">
    <property type="entry name" value="LysR_substrate"/>
    <property type="match status" value="1"/>
</dbReference>
<dbReference type="PANTHER" id="PTHR30126:SF2">
    <property type="entry name" value="HTH-TYPE TRANSCRIPTIONAL REGULATOR YJIE"/>
    <property type="match status" value="1"/>
</dbReference>
<dbReference type="GO" id="GO:0000976">
    <property type="term" value="F:transcription cis-regulatory region binding"/>
    <property type="evidence" value="ECO:0007669"/>
    <property type="project" value="TreeGrafter"/>
</dbReference>
<keyword evidence="7" id="KW-1185">Reference proteome</keyword>
<dbReference type="EMBL" id="JACIIU010000004">
    <property type="protein sequence ID" value="MBB6260740.1"/>
    <property type="molecule type" value="Genomic_DNA"/>
</dbReference>
<proteinExistence type="inferred from homology"/>
<evidence type="ECO:0000313" key="7">
    <source>
        <dbReference type="Proteomes" id="UP000555393"/>
    </source>
</evidence>
<evidence type="ECO:0000259" key="5">
    <source>
        <dbReference type="PROSITE" id="PS50931"/>
    </source>
</evidence>
<reference evidence="6 7" key="1">
    <citation type="submission" date="2020-08" db="EMBL/GenBank/DDBJ databases">
        <title>Genomic Encyclopedia of Type Strains, Phase IV (KMG-IV): sequencing the most valuable type-strain genomes for metagenomic binning, comparative biology and taxonomic classification.</title>
        <authorList>
            <person name="Goeker M."/>
        </authorList>
    </citation>
    <scope>NUCLEOTIDE SEQUENCE [LARGE SCALE GENOMIC DNA]</scope>
    <source>
        <strain evidence="6 7">DSM 22336</strain>
    </source>
</reference>
<dbReference type="PRINTS" id="PR00039">
    <property type="entry name" value="HTHLYSR"/>
</dbReference>
<comment type="caution">
    <text evidence="6">The sequence shown here is derived from an EMBL/GenBank/DDBJ whole genome shotgun (WGS) entry which is preliminary data.</text>
</comment>
<dbReference type="PROSITE" id="PS50931">
    <property type="entry name" value="HTH_LYSR"/>
    <property type="match status" value="1"/>
</dbReference>
<keyword evidence="3 6" id="KW-0238">DNA-binding</keyword>
<evidence type="ECO:0000256" key="3">
    <source>
        <dbReference type="ARBA" id="ARBA00023125"/>
    </source>
</evidence>
<protein>
    <submittedName>
        <fullName evidence="6">DNA-binding transcriptional LysR family regulator</fullName>
    </submittedName>
</protein>